<keyword evidence="2" id="KW-1185">Reference proteome</keyword>
<sequence>MLPRDLKAESFAGYPSQAKTLAVAYLDALRKLPLAFAPSLLRQLMDYDYSFPVERSVIDDEMRTLSSLSDSEHKDWFRDFSAISLSSSLENFDWINLPRQFVEQQAAYLWSTHQLDAFRKAALDYGDRLAKSRHVEPVAMQRLGIAVAGRGVATYDAPLFRKLRQHGTRFTQVNPDGALQTLLSAVEQRARNSSAAYAHWYVDGGAAMAHAPEIACISYESLAPLRGSILKKMQTEIGQPGMGPEELRTRLAKMTPADLGMGATDPVLSRFQMKLFTEGSGTQIYSTTFAQWTSREVLRRAQAVTLMVRYAPRQRQRPMNELLSGKQGEAELDPSGSLLDADMGAYYHWIDQQRLPDAEHSAFIAWFEGHGEGVAIGPAMPRGAESHAPIEMSKLLSLVTA</sequence>
<reference evidence="1" key="1">
    <citation type="submission" date="2021-04" db="EMBL/GenBank/DDBJ databases">
        <title>Phylogenetic analysis of Acidobacteriaceae.</title>
        <authorList>
            <person name="Qiu L."/>
            <person name="Zhang Q."/>
        </authorList>
    </citation>
    <scope>NUCLEOTIDE SEQUENCE</scope>
    <source>
        <strain evidence="1">DSM 25168</strain>
    </source>
</reference>
<dbReference type="KEGG" id="orp:MOP44_11730"/>
<protein>
    <submittedName>
        <fullName evidence="1">Uncharacterized protein</fullName>
    </submittedName>
</protein>
<proteinExistence type="predicted"/>
<dbReference type="AlphaFoldDB" id="A0A9J7BUN4"/>
<evidence type="ECO:0000313" key="1">
    <source>
        <dbReference type="EMBL" id="UWZ86588.1"/>
    </source>
</evidence>
<name>A0A9J7BUN4_9BACT</name>
<evidence type="ECO:0000313" key="2">
    <source>
        <dbReference type="Proteomes" id="UP001059380"/>
    </source>
</evidence>
<dbReference type="EMBL" id="CP093313">
    <property type="protein sequence ID" value="UWZ86588.1"/>
    <property type="molecule type" value="Genomic_DNA"/>
</dbReference>
<dbReference type="Proteomes" id="UP001059380">
    <property type="component" value="Chromosome"/>
</dbReference>
<organism evidence="1 2">
    <name type="scientific">Occallatibacter riparius</name>
    <dbReference type="NCBI Taxonomy" id="1002689"/>
    <lineage>
        <taxon>Bacteria</taxon>
        <taxon>Pseudomonadati</taxon>
        <taxon>Acidobacteriota</taxon>
        <taxon>Terriglobia</taxon>
        <taxon>Terriglobales</taxon>
        <taxon>Acidobacteriaceae</taxon>
        <taxon>Occallatibacter</taxon>
    </lineage>
</organism>
<accession>A0A9J7BUN4</accession>
<dbReference type="RefSeq" id="WP_260796226.1">
    <property type="nucleotide sequence ID" value="NZ_CP093313.1"/>
</dbReference>
<gene>
    <name evidence="1" type="ORF">MOP44_11730</name>
</gene>